<reference evidence="10 11" key="1">
    <citation type="submission" date="2019-07" db="EMBL/GenBank/DDBJ databases">
        <title>Sulfurimonas paralvinellae sp. nov., a novel mesophilic, hydrogen- and sulfur-oxidizing chemolithoautotroph within the Epsilonproteo- bacteria isolated from a deep-sea hydrothermal vent polychaete nest, reclassification of Thiomicrospira denitrificans as Sulfurimonas denitrificans comb. nov. and emended description of the genus Sulfurimonas.</title>
        <authorList>
            <person name="Wang S."/>
            <person name="Jiang L."/>
            <person name="Shao Z."/>
        </authorList>
    </citation>
    <scope>NUCLEOTIDE SEQUENCE [LARGE SCALE GENOMIC DNA]</scope>
    <source>
        <strain evidence="10 11">GO25</strain>
    </source>
</reference>
<evidence type="ECO:0000256" key="6">
    <source>
        <dbReference type="ARBA" id="ARBA00022989"/>
    </source>
</evidence>
<evidence type="ECO:0000256" key="4">
    <source>
        <dbReference type="ARBA" id="ARBA00022475"/>
    </source>
</evidence>
<accession>A0A7M1B682</accession>
<comment type="similarity">
    <text evidence="2">Belongs to the ABC-2 integral membrane protein family.</text>
</comment>
<keyword evidence="3" id="KW-0813">Transport</keyword>
<feature type="transmembrane region" description="Helical" evidence="8">
    <location>
        <begin position="176"/>
        <end position="199"/>
    </location>
</feature>
<dbReference type="PROSITE" id="PS51012">
    <property type="entry name" value="ABC_TM2"/>
    <property type="match status" value="1"/>
</dbReference>
<dbReference type="PANTHER" id="PTHR30294">
    <property type="entry name" value="MEMBRANE COMPONENT OF ABC TRANSPORTER YHHJ-RELATED"/>
    <property type="match status" value="1"/>
</dbReference>
<feature type="transmembrane region" description="Helical" evidence="8">
    <location>
        <begin position="21"/>
        <end position="41"/>
    </location>
</feature>
<keyword evidence="6 8" id="KW-1133">Transmembrane helix</keyword>
<dbReference type="RefSeq" id="WP_193111488.1">
    <property type="nucleotide sequence ID" value="NZ_CP041406.1"/>
</dbReference>
<dbReference type="InterPro" id="IPR051449">
    <property type="entry name" value="ABC-2_transporter_component"/>
</dbReference>
<evidence type="ECO:0000256" key="7">
    <source>
        <dbReference type="ARBA" id="ARBA00023136"/>
    </source>
</evidence>
<dbReference type="GO" id="GO:0005886">
    <property type="term" value="C:plasma membrane"/>
    <property type="evidence" value="ECO:0007669"/>
    <property type="project" value="UniProtKB-SubCell"/>
</dbReference>
<dbReference type="GO" id="GO:0140359">
    <property type="term" value="F:ABC-type transporter activity"/>
    <property type="evidence" value="ECO:0007669"/>
    <property type="project" value="InterPro"/>
</dbReference>
<keyword evidence="5 8" id="KW-0812">Transmembrane</keyword>
<feature type="transmembrane region" description="Helical" evidence="8">
    <location>
        <begin position="220"/>
        <end position="245"/>
    </location>
</feature>
<dbReference type="PANTHER" id="PTHR30294:SF29">
    <property type="entry name" value="MULTIDRUG ABC TRANSPORTER PERMEASE YBHS-RELATED"/>
    <property type="match status" value="1"/>
</dbReference>
<evidence type="ECO:0000313" key="10">
    <source>
        <dbReference type="EMBL" id="QOP45237.1"/>
    </source>
</evidence>
<sequence length="373" mass="41914">MKITTIKAYMLKEFMELYRTRLIVMVYLLPTMILLLFGYGIRMDVTHARVLIIDNDKSQYSNMLTSKFEHTKYFNAQVSQMDEQSALRLIKQAKKDAIVIIPSSFEKRLLHGQKSEIGVFVDASFPTRATTIESYIEGTVLDAASEVAKKSGLASKGLITLNQRTLFNQAMRDEDAIVPGLIGLVLLVAPAILAALLIVKEKEKGTIFNFYASPLSKGEFLFAKLFPAFLLHSANIFILFLLAVYVFSVPFRGSFMLYWLSSELYVLISLSIGMLISVITSRQVVAVVLTVIITIIPGFLYSGILMPISSMVGESYYEAHSFPVMYYNHIIYDTFLIGQGLSSEKNILYLFILTGFAVVLFTAGRLLLKKEMK</sequence>
<evidence type="ECO:0000256" key="2">
    <source>
        <dbReference type="ARBA" id="ARBA00007783"/>
    </source>
</evidence>
<keyword evidence="7 8" id="KW-0472">Membrane</keyword>
<evidence type="ECO:0000256" key="8">
    <source>
        <dbReference type="SAM" id="Phobius"/>
    </source>
</evidence>
<feature type="transmembrane region" description="Helical" evidence="8">
    <location>
        <begin position="257"/>
        <end position="279"/>
    </location>
</feature>
<evidence type="ECO:0000259" key="9">
    <source>
        <dbReference type="PROSITE" id="PS51012"/>
    </source>
</evidence>
<dbReference type="InterPro" id="IPR013525">
    <property type="entry name" value="ABC2_TM"/>
</dbReference>
<proteinExistence type="inferred from homology"/>
<feature type="transmembrane region" description="Helical" evidence="8">
    <location>
        <begin position="347"/>
        <end position="368"/>
    </location>
</feature>
<dbReference type="Gene3D" id="3.40.1710.10">
    <property type="entry name" value="abc type-2 transporter like domain"/>
    <property type="match status" value="1"/>
</dbReference>
<evidence type="ECO:0000256" key="5">
    <source>
        <dbReference type="ARBA" id="ARBA00022692"/>
    </source>
</evidence>
<evidence type="ECO:0000256" key="3">
    <source>
        <dbReference type="ARBA" id="ARBA00022448"/>
    </source>
</evidence>
<dbReference type="EMBL" id="CP041406">
    <property type="protein sequence ID" value="QOP45237.1"/>
    <property type="molecule type" value="Genomic_DNA"/>
</dbReference>
<organism evidence="10 11">
    <name type="scientific">Sulfurimonas paralvinellae</name>
    <dbReference type="NCBI Taxonomy" id="317658"/>
    <lineage>
        <taxon>Bacteria</taxon>
        <taxon>Pseudomonadati</taxon>
        <taxon>Campylobacterota</taxon>
        <taxon>Epsilonproteobacteria</taxon>
        <taxon>Campylobacterales</taxon>
        <taxon>Sulfurimonadaceae</taxon>
        <taxon>Sulfurimonas</taxon>
    </lineage>
</organism>
<protein>
    <submittedName>
        <fullName evidence="10">ABC transporter permease</fullName>
    </submittedName>
</protein>
<feature type="domain" description="ABC transmembrane type-2" evidence="9">
    <location>
        <begin position="117"/>
        <end position="371"/>
    </location>
</feature>
<dbReference type="InterPro" id="IPR047817">
    <property type="entry name" value="ABC2_TM_bact-type"/>
</dbReference>
<dbReference type="KEGG" id="spal:FM071_02625"/>
<feature type="transmembrane region" description="Helical" evidence="8">
    <location>
        <begin position="286"/>
        <end position="308"/>
    </location>
</feature>
<keyword evidence="4" id="KW-1003">Cell membrane</keyword>
<evidence type="ECO:0000256" key="1">
    <source>
        <dbReference type="ARBA" id="ARBA00004651"/>
    </source>
</evidence>
<evidence type="ECO:0000313" key="11">
    <source>
        <dbReference type="Proteomes" id="UP000593580"/>
    </source>
</evidence>
<gene>
    <name evidence="10" type="ORF">FM071_02625</name>
</gene>
<dbReference type="Pfam" id="PF12698">
    <property type="entry name" value="ABC2_membrane_3"/>
    <property type="match status" value="1"/>
</dbReference>
<keyword evidence="11" id="KW-1185">Reference proteome</keyword>
<comment type="subcellular location">
    <subcellularLocation>
        <location evidence="1">Cell membrane</location>
        <topology evidence="1">Multi-pass membrane protein</topology>
    </subcellularLocation>
</comment>
<dbReference type="Proteomes" id="UP000593580">
    <property type="component" value="Chromosome"/>
</dbReference>
<dbReference type="AlphaFoldDB" id="A0A7M1B682"/>
<name>A0A7M1B682_9BACT</name>